<keyword evidence="2" id="KW-1185">Reference proteome</keyword>
<gene>
    <name evidence="1" type="ORF">BSAL_14035</name>
</gene>
<proteinExistence type="predicted"/>
<protein>
    <submittedName>
        <fullName evidence="1">Uncharacterized protein</fullName>
    </submittedName>
</protein>
<reference evidence="2" key="1">
    <citation type="submission" date="2015-09" db="EMBL/GenBank/DDBJ databases">
        <authorList>
            <consortium name="Pathogen Informatics"/>
        </authorList>
    </citation>
    <scope>NUCLEOTIDE SEQUENCE [LARGE SCALE GENOMIC DNA]</scope>
    <source>
        <strain evidence="2">Lake Konstanz</strain>
    </source>
</reference>
<organism evidence="1 2">
    <name type="scientific">Bodo saltans</name>
    <name type="common">Flagellated protozoan</name>
    <dbReference type="NCBI Taxonomy" id="75058"/>
    <lineage>
        <taxon>Eukaryota</taxon>
        <taxon>Discoba</taxon>
        <taxon>Euglenozoa</taxon>
        <taxon>Kinetoplastea</taxon>
        <taxon>Metakinetoplastina</taxon>
        <taxon>Eubodonida</taxon>
        <taxon>Bodonidae</taxon>
        <taxon>Bodo</taxon>
    </lineage>
</organism>
<dbReference type="AlphaFoldDB" id="A0A0S4J9R6"/>
<accession>A0A0S4J9R6</accession>
<dbReference type="Proteomes" id="UP000051952">
    <property type="component" value="Unassembled WGS sequence"/>
</dbReference>
<dbReference type="VEuPathDB" id="TriTrypDB:BSAL_14035"/>
<sequence length="247" mass="27621">MNDDDELNDAEREFLMAQPDSIQDVDIRSTFDTFVDRYPDTPGISHEHLMGSTEDVSRELNFQVSQSYAAFDDEDALRKYGDMMQSNNNSEPVRGLLGLPPLECDSVMLKGDSGVCLWSTLDRPVDVDVTDIETDDVRRQAQRIRSIQASGGSAQSASTINTSIESLLSEYHRQKGDMDARREAGEAERTRRRVELAIRAEEATSASAAAREGGAFQFEPEKEKLWVAKYGPKTFKDLLSDESANLR</sequence>
<name>A0A0S4J9R6_BODSA</name>
<evidence type="ECO:0000313" key="2">
    <source>
        <dbReference type="Proteomes" id="UP000051952"/>
    </source>
</evidence>
<evidence type="ECO:0000313" key="1">
    <source>
        <dbReference type="EMBL" id="CUG88179.1"/>
    </source>
</evidence>
<dbReference type="EMBL" id="CYKH01001621">
    <property type="protein sequence ID" value="CUG88179.1"/>
    <property type="molecule type" value="Genomic_DNA"/>
</dbReference>